<accession>A0AAJ2Y3J6</accession>
<evidence type="ECO:0000313" key="2">
    <source>
        <dbReference type="Proteomes" id="UP000490727"/>
    </source>
</evidence>
<dbReference type="AlphaFoldDB" id="A0AAJ2Y3J6"/>
<dbReference type="EMBL" id="WOET01000003">
    <property type="protein sequence ID" value="MUM71746.1"/>
    <property type="molecule type" value="Genomic_DNA"/>
</dbReference>
<dbReference type="RefSeq" id="WP_155851209.1">
    <property type="nucleotide sequence ID" value="NZ_WOES01000004.1"/>
</dbReference>
<dbReference type="Proteomes" id="UP000490727">
    <property type="component" value="Unassembled WGS sequence"/>
</dbReference>
<organism evidence="1 2">
    <name type="scientific">Escherichia coli</name>
    <dbReference type="NCBI Taxonomy" id="562"/>
    <lineage>
        <taxon>Bacteria</taxon>
        <taxon>Pseudomonadati</taxon>
        <taxon>Pseudomonadota</taxon>
        <taxon>Gammaproteobacteria</taxon>
        <taxon>Enterobacterales</taxon>
        <taxon>Enterobacteriaceae</taxon>
        <taxon>Escherichia</taxon>
    </lineage>
</organism>
<protein>
    <submittedName>
        <fullName evidence="1">Uncharacterized protein</fullName>
    </submittedName>
</protein>
<reference evidence="1 2" key="1">
    <citation type="submission" date="2019-11" db="EMBL/GenBank/DDBJ databases">
        <title>Whole genome sequence analysis of environmental Escherichia coli from the feces of straw-necked ibis (Threskiornis spinicollis) nesting on inland wetlands.</title>
        <authorList>
            <person name="Wyrsch E.R."/>
            <person name="Roy Chowdhury P."/>
            <person name="Wallis L."/>
            <person name="Cummins M.L."/>
            <person name="Zingali T."/>
            <person name="Brandis K.J."/>
            <person name="Djordjevic S.P."/>
        </authorList>
    </citation>
    <scope>NUCLEOTIDE SEQUENCE [LARGE SCALE GENOMIC DNA]</scope>
    <source>
        <strain evidence="1 2">IBS12</strain>
    </source>
</reference>
<comment type="caution">
    <text evidence="1">The sequence shown here is derived from an EMBL/GenBank/DDBJ whole genome shotgun (WGS) entry which is preliminary data.</text>
</comment>
<evidence type="ECO:0000313" key="1">
    <source>
        <dbReference type="EMBL" id="MUM71746.1"/>
    </source>
</evidence>
<sequence>MISMKSVQKQIDTLSKIKRKQYSLEYTINGNYHLMKENNFIVIDESLQVISIVLKALINDRKKLK</sequence>
<gene>
    <name evidence="1" type="ORF">GNZ05_06140</name>
</gene>
<name>A0AAJ2Y3J6_ECOLX</name>
<proteinExistence type="predicted"/>